<dbReference type="AlphaFoldDB" id="A0A1D8JFI3"/>
<evidence type="ECO:0000259" key="1">
    <source>
        <dbReference type="Pfam" id="PF13518"/>
    </source>
</evidence>
<reference evidence="2 3" key="1">
    <citation type="submission" date="2016-09" db="EMBL/GenBank/DDBJ databases">
        <title>Complete genome sequence of the Lysinibacillus sphaericus LMG 22257, a specie of Bacillus with ureolytic activity that can effectively biodeposit calcium carbonate.</title>
        <authorList>
            <person name="Yan W."/>
        </authorList>
    </citation>
    <scope>NUCLEOTIDE SEQUENCE [LARGE SCALE GENOMIC DNA]</scope>
    <source>
        <strain evidence="2 3">LMG 22257</strain>
    </source>
</reference>
<dbReference type="EMBL" id="CP017560">
    <property type="protein sequence ID" value="AOV07474.1"/>
    <property type="molecule type" value="Genomic_DNA"/>
</dbReference>
<dbReference type="SUPFAM" id="SSF48295">
    <property type="entry name" value="TrpR-like"/>
    <property type="match status" value="1"/>
</dbReference>
<keyword evidence="3" id="KW-1185">Reference proteome</keyword>
<dbReference type="InterPro" id="IPR036388">
    <property type="entry name" value="WH-like_DNA-bd_sf"/>
</dbReference>
<sequence>MYIRKKLQKRRSPFETKMYAVKQVIEFHRSKRVVAEEIGISVSLVINWVKTFEQHGEAGLQSKKSHSLSDGGGELERLRCIEKKYYQQLEKIEIPKKFQTILRENKNKNHMMP</sequence>
<dbReference type="KEGG" id="surl:BI350_07925"/>
<dbReference type="RefSeq" id="WP_075527605.1">
    <property type="nucleotide sequence ID" value="NZ_CP017560.1"/>
</dbReference>
<gene>
    <name evidence="2" type="ORF">BI350_07925</name>
</gene>
<dbReference type="Gene3D" id="1.10.10.10">
    <property type="entry name" value="Winged helix-like DNA-binding domain superfamily/Winged helix DNA-binding domain"/>
    <property type="match status" value="1"/>
</dbReference>
<protein>
    <recommendedName>
        <fullName evidence="1">Insertion element IS150 protein InsJ-like helix-turn-helix domain-containing protein</fullName>
    </recommendedName>
</protein>
<feature type="domain" description="Insertion element IS150 protein InsJ-like helix-turn-helix" evidence="1">
    <location>
        <begin position="20"/>
        <end position="64"/>
    </location>
</feature>
<dbReference type="InterPro" id="IPR010921">
    <property type="entry name" value="Trp_repressor/repl_initiator"/>
</dbReference>
<evidence type="ECO:0000313" key="2">
    <source>
        <dbReference type="EMBL" id="AOV07474.1"/>
    </source>
</evidence>
<evidence type="ECO:0000313" key="3">
    <source>
        <dbReference type="Proteomes" id="UP000185746"/>
    </source>
</evidence>
<accession>A0A1D8JFI3</accession>
<name>A0A1D8JFI3_9BACL</name>
<dbReference type="Proteomes" id="UP000185746">
    <property type="component" value="Chromosome"/>
</dbReference>
<organism evidence="2 3">
    <name type="scientific">Sporosarcina ureilytica</name>
    <dbReference type="NCBI Taxonomy" id="298596"/>
    <lineage>
        <taxon>Bacteria</taxon>
        <taxon>Bacillati</taxon>
        <taxon>Bacillota</taxon>
        <taxon>Bacilli</taxon>
        <taxon>Bacillales</taxon>
        <taxon>Caryophanaceae</taxon>
        <taxon>Sporosarcina</taxon>
    </lineage>
</organism>
<proteinExistence type="predicted"/>
<dbReference type="InterPro" id="IPR055247">
    <property type="entry name" value="InsJ-like_HTH"/>
</dbReference>
<dbReference type="Pfam" id="PF13518">
    <property type="entry name" value="HTH_28"/>
    <property type="match status" value="1"/>
</dbReference>
<dbReference type="GO" id="GO:0043565">
    <property type="term" value="F:sequence-specific DNA binding"/>
    <property type="evidence" value="ECO:0007669"/>
    <property type="project" value="InterPro"/>
</dbReference>